<protein>
    <submittedName>
        <fullName evidence="8">2-succinylbenzoate--CoA ligase</fullName>
        <ecNumber evidence="8">6.2.1.26</ecNumber>
    </submittedName>
</protein>
<dbReference type="RefSeq" id="WP_237466255.1">
    <property type="nucleotide sequence ID" value="NZ_CAKLDI010000001.1"/>
</dbReference>
<dbReference type="Proteomes" id="UP000838672">
    <property type="component" value="Unassembled WGS sequence"/>
</dbReference>
<keyword evidence="9" id="KW-1185">Reference proteome</keyword>
<dbReference type="PROSITE" id="PS00455">
    <property type="entry name" value="AMP_BINDING"/>
    <property type="match status" value="1"/>
</dbReference>
<evidence type="ECO:0000256" key="1">
    <source>
        <dbReference type="ARBA" id="ARBA00006432"/>
    </source>
</evidence>
<gene>
    <name evidence="8" type="primary">menE</name>
    <name evidence="8" type="ORF">VST7929_01715</name>
</gene>
<accession>A0ABN8DU80</accession>
<dbReference type="Pfam" id="PF00501">
    <property type="entry name" value="AMP-binding"/>
    <property type="match status" value="1"/>
</dbReference>
<name>A0ABN8DU80_9VIBR</name>
<organism evidence="8 9">
    <name type="scientific">Vibrio stylophorae</name>
    <dbReference type="NCBI Taxonomy" id="659351"/>
    <lineage>
        <taxon>Bacteria</taxon>
        <taxon>Pseudomonadati</taxon>
        <taxon>Pseudomonadota</taxon>
        <taxon>Gammaproteobacteria</taxon>
        <taxon>Vibrionales</taxon>
        <taxon>Vibrionaceae</taxon>
        <taxon>Vibrio</taxon>
    </lineage>
</organism>
<dbReference type="InterPro" id="IPR045851">
    <property type="entry name" value="AMP-bd_C_sf"/>
</dbReference>
<dbReference type="GO" id="GO:0008756">
    <property type="term" value="F:o-succinylbenzoate-CoA ligase activity"/>
    <property type="evidence" value="ECO:0007669"/>
    <property type="project" value="UniProtKB-EC"/>
</dbReference>
<reference evidence="8" key="1">
    <citation type="submission" date="2021-11" db="EMBL/GenBank/DDBJ databases">
        <authorList>
            <person name="Rodrigo-Torres L."/>
            <person name="Arahal R. D."/>
            <person name="Lucena T."/>
        </authorList>
    </citation>
    <scope>NUCLEOTIDE SEQUENCE</scope>
    <source>
        <strain evidence="8">CECT 7929</strain>
    </source>
</reference>
<dbReference type="PANTHER" id="PTHR43201:SF5">
    <property type="entry name" value="MEDIUM-CHAIN ACYL-COA LIGASE ACSF2, MITOCHONDRIAL"/>
    <property type="match status" value="1"/>
</dbReference>
<dbReference type="InterPro" id="IPR025110">
    <property type="entry name" value="AMP-bd_C"/>
</dbReference>
<keyword evidence="5" id="KW-0067">ATP-binding</keyword>
<proteinExistence type="inferred from homology"/>
<dbReference type="CDD" id="cd17630">
    <property type="entry name" value="OSB_MenE-like"/>
    <property type="match status" value="1"/>
</dbReference>
<dbReference type="InterPro" id="IPR000873">
    <property type="entry name" value="AMP-dep_synth/lig_dom"/>
</dbReference>
<dbReference type="InterPro" id="IPR020845">
    <property type="entry name" value="AMP-binding_CS"/>
</dbReference>
<dbReference type="PANTHER" id="PTHR43201">
    <property type="entry name" value="ACYL-COA SYNTHETASE"/>
    <property type="match status" value="1"/>
</dbReference>
<keyword evidence="2" id="KW-0474">Menaquinone biosynthesis</keyword>
<evidence type="ECO:0000256" key="4">
    <source>
        <dbReference type="ARBA" id="ARBA00022741"/>
    </source>
</evidence>
<dbReference type="NCBIfam" id="NF006539">
    <property type="entry name" value="PRK09029.1"/>
    <property type="match status" value="1"/>
</dbReference>
<dbReference type="SUPFAM" id="SSF56801">
    <property type="entry name" value="Acetyl-CoA synthetase-like"/>
    <property type="match status" value="1"/>
</dbReference>
<dbReference type="Gene3D" id="3.30.300.30">
    <property type="match status" value="1"/>
</dbReference>
<evidence type="ECO:0000256" key="2">
    <source>
        <dbReference type="ARBA" id="ARBA00022428"/>
    </source>
</evidence>
<evidence type="ECO:0000256" key="5">
    <source>
        <dbReference type="ARBA" id="ARBA00022840"/>
    </source>
</evidence>
<dbReference type="EMBL" id="CAKLDI010000001">
    <property type="protein sequence ID" value="CAH0533839.1"/>
    <property type="molecule type" value="Genomic_DNA"/>
</dbReference>
<evidence type="ECO:0000313" key="9">
    <source>
        <dbReference type="Proteomes" id="UP000838672"/>
    </source>
</evidence>
<evidence type="ECO:0000313" key="8">
    <source>
        <dbReference type="EMBL" id="CAH0533839.1"/>
    </source>
</evidence>
<comment type="caution">
    <text evidence="8">The sequence shown here is derived from an EMBL/GenBank/DDBJ whole genome shotgun (WGS) entry which is preliminary data.</text>
</comment>
<dbReference type="Gene3D" id="3.40.50.12780">
    <property type="entry name" value="N-terminal domain of ligase-like"/>
    <property type="match status" value="1"/>
</dbReference>
<dbReference type="Pfam" id="PF13193">
    <property type="entry name" value="AMP-binding_C"/>
    <property type="match status" value="1"/>
</dbReference>
<dbReference type="EC" id="6.2.1.26" evidence="8"/>
<dbReference type="NCBIfam" id="TIGR01923">
    <property type="entry name" value="menE"/>
    <property type="match status" value="1"/>
</dbReference>
<evidence type="ECO:0000256" key="3">
    <source>
        <dbReference type="ARBA" id="ARBA00022598"/>
    </source>
</evidence>
<evidence type="ECO:0000259" key="6">
    <source>
        <dbReference type="Pfam" id="PF00501"/>
    </source>
</evidence>
<evidence type="ECO:0000259" key="7">
    <source>
        <dbReference type="Pfam" id="PF13193"/>
    </source>
</evidence>
<keyword evidence="3 8" id="KW-0436">Ligase</keyword>
<sequence>MATLIPTYRDRFAQWPWAHWAARRHGEVALQVGEHNYTWQQVHEMVECYSHGLMTQGIGRDALVASLCHNCESQFWLALATMRIGARFIALNPRFSDAEVRHHLAQLKIRHLWQPEGENREFVGVTPITLAECPVKTAQSPIPVTWQLSRPVTLVLTSGSTGKPKAAVHSIENHLASAAGLVSALPFEKEDSWLLSLPLYHVSGMAIIWRWLLKGACLVIPDSRDVLSELTRVTHASLVPTQLKQVVANPPQTQTLKHVLLGGAAISTDLTTQAEALGIACWVGYGMTEMASTVTLKRADGSPSVGRVLPFRELQLFNGTVFVRGATLCLGYYRHGVIFPAINPQGWFASRDLAEEDDGEITIRGRLDNMFISGGENIQPEEIEELLNQHPEVRQSFVLPIVHDLYGKRPVAVVQVDGDVETLCLQQWLTDKLPSFKIPDAVYRLPSSLAKASVKVSRAKLQEWLNEQNGERLQPLNEVLPSAVSDPATK</sequence>
<feature type="domain" description="AMP-binding enzyme C-terminal" evidence="7">
    <location>
        <begin position="382"/>
        <end position="447"/>
    </location>
</feature>
<feature type="domain" description="AMP-dependent synthetase/ligase" evidence="6">
    <location>
        <begin position="18"/>
        <end position="333"/>
    </location>
</feature>
<keyword evidence="4" id="KW-0547">Nucleotide-binding</keyword>
<comment type="similarity">
    <text evidence="1">Belongs to the ATP-dependent AMP-binding enzyme family.</text>
</comment>
<dbReference type="InterPro" id="IPR042099">
    <property type="entry name" value="ANL_N_sf"/>
</dbReference>
<dbReference type="InterPro" id="IPR010192">
    <property type="entry name" value="MenE"/>
</dbReference>